<feature type="transmembrane region" description="Helical" evidence="8">
    <location>
        <begin position="399"/>
        <end position="427"/>
    </location>
</feature>
<dbReference type="PANTHER" id="PTHR46594:SF4">
    <property type="entry name" value="P-TYPE CATION-TRANSPORTING ATPASE"/>
    <property type="match status" value="1"/>
</dbReference>
<dbReference type="InterPro" id="IPR023298">
    <property type="entry name" value="ATPase_P-typ_TM_dom_sf"/>
</dbReference>
<dbReference type="Proteomes" id="UP000254764">
    <property type="component" value="Unassembled WGS sequence"/>
</dbReference>
<dbReference type="NCBIfam" id="TIGR01494">
    <property type="entry name" value="ATPase_P-type"/>
    <property type="match status" value="1"/>
</dbReference>
<evidence type="ECO:0000259" key="9">
    <source>
        <dbReference type="PROSITE" id="PS50846"/>
    </source>
</evidence>
<evidence type="ECO:0000256" key="4">
    <source>
        <dbReference type="ARBA" id="ARBA00022723"/>
    </source>
</evidence>
<dbReference type="PRINTS" id="PR00943">
    <property type="entry name" value="CUATPASE"/>
</dbReference>
<dbReference type="Gene3D" id="3.40.1110.10">
    <property type="entry name" value="Calcium-transporting ATPase, cytoplasmic domain N"/>
    <property type="match status" value="1"/>
</dbReference>
<dbReference type="PROSITE" id="PS50846">
    <property type="entry name" value="HMA_2"/>
    <property type="match status" value="1"/>
</dbReference>
<sequence length="768" mass="81400">MSCCAAGTEGALDMERAGHALPTAEELRLASRDLGQGLLQTDLSVPAVHCGTCISTIERALRARPEVERARVNLSTKRVSVVWKDQMEGAATDPVEFARAIAATGYESHLFTAAEEASDSLRNQLIRAVAVSGFAATNIMLLSVSVWSGADASTRDMFHWISAMIAAPALIYAGRFFYQSAWNALKHGRSNMDVPIAIGITLSYFISLWETIHHGEHAYFDATASLLFFLLIGRTLDHIMRDRARSAISGLARLSPRGAMVVGKDGSREYRALEEVRVGDRVAVAAGDRIPVDGVIVIGASDMDVSIINGESAPQQVAIGDPVQAGTLSLTGSLVIEATATAKNSFLAEVINLMEAAEGGRARYRRIADRAAQYYAPAVHLTALFTFFGWGFYDGDWKHALLVAVAVLIITCPCALGLAVPVVQVVAAGRLFKAGIMVKDGSAMERLAEIDSIAFDKTGTLTLGRPQLVDASAIDAASFAIAAGLARHSRHPLSQALWRAATGPVRMIDSVREIPGAGVEAEGPEGVYRLGSRKFACAETACETGDHGYSEVVLSLDGRELQAFRFEDTLRPGAEKAIARLKGEGFSLGILSGDRAGVVSALANRLGIDNWKAELAPRDKAEFCTRVQAEGHKLLMVGDGINDAPALAAAHVSIAPATAADIGRQAADFVFMRQNLDSVAFAIEASRRAGRLIRENFALAIGYNVIAVPVAILGYATPLIAAVAMSTSSIIVVVNALRLNRLALKEDAGVVQLAAGGSFAAPNARLAS</sequence>
<dbReference type="GO" id="GO:0019829">
    <property type="term" value="F:ATPase-coupled monoatomic cation transmembrane transporter activity"/>
    <property type="evidence" value="ECO:0007669"/>
    <property type="project" value="InterPro"/>
</dbReference>
<dbReference type="Gene3D" id="3.30.70.100">
    <property type="match status" value="1"/>
</dbReference>
<dbReference type="SUPFAM" id="SSF81665">
    <property type="entry name" value="Calcium ATPase, transmembrane domain M"/>
    <property type="match status" value="1"/>
</dbReference>
<dbReference type="RefSeq" id="WP_115670048.1">
    <property type="nucleotide sequence ID" value="NZ_UEYP01000004.1"/>
</dbReference>
<evidence type="ECO:0000256" key="2">
    <source>
        <dbReference type="ARBA" id="ARBA00006024"/>
    </source>
</evidence>
<dbReference type="SFLD" id="SFLDS00003">
    <property type="entry name" value="Haloacid_Dehalogenase"/>
    <property type="match status" value="1"/>
</dbReference>
<evidence type="ECO:0000313" key="10">
    <source>
        <dbReference type="EMBL" id="SSC67376.1"/>
    </source>
</evidence>
<feature type="transmembrane region" description="Helical" evidence="8">
    <location>
        <begin position="190"/>
        <end position="212"/>
    </location>
</feature>
<dbReference type="InterPro" id="IPR036163">
    <property type="entry name" value="HMA_dom_sf"/>
</dbReference>
<dbReference type="Pfam" id="PF00403">
    <property type="entry name" value="HMA"/>
    <property type="match status" value="1"/>
</dbReference>
<dbReference type="PROSITE" id="PS00154">
    <property type="entry name" value="ATPASE_E1_E2"/>
    <property type="match status" value="1"/>
</dbReference>
<dbReference type="CDD" id="cd00371">
    <property type="entry name" value="HMA"/>
    <property type="match status" value="1"/>
</dbReference>
<dbReference type="InterPro" id="IPR017969">
    <property type="entry name" value="Heavy-metal-associated_CS"/>
</dbReference>
<feature type="domain" description="HMA" evidence="9">
    <location>
        <begin position="39"/>
        <end position="109"/>
    </location>
</feature>
<dbReference type="InterPro" id="IPR006121">
    <property type="entry name" value="HMA_dom"/>
</dbReference>
<dbReference type="InterPro" id="IPR001757">
    <property type="entry name" value="P_typ_ATPase"/>
</dbReference>
<evidence type="ECO:0000256" key="1">
    <source>
        <dbReference type="ARBA" id="ARBA00004370"/>
    </source>
</evidence>
<keyword evidence="3 8" id="KW-0812">Transmembrane</keyword>
<dbReference type="InterPro" id="IPR023214">
    <property type="entry name" value="HAD_sf"/>
</dbReference>
<organism evidence="10 11">
    <name type="scientific">Ciceribacter selenitireducens ATCC BAA-1503</name>
    <dbReference type="NCBI Taxonomy" id="1336235"/>
    <lineage>
        <taxon>Bacteria</taxon>
        <taxon>Pseudomonadati</taxon>
        <taxon>Pseudomonadota</taxon>
        <taxon>Alphaproteobacteria</taxon>
        <taxon>Hyphomicrobiales</taxon>
        <taxon>Rhizobiaceae</taxon>
        <taxon>Ciceribacter</taxon>
    </lineage>
</organism>
<evidence type="ECO:0000256" key="6">
    <source>
        <dbReference type="ARBA" id="ARBA00022989"/>
    </source>
</evidence>
<keyword evidence="5" id="KW-1278">Translocase</keyword>
<dbReference type="SFLD" id="SFLDG00002">
    <property type="entry name" value="C1.7:_P-type_atpase_like"/>
    <property type="match status" value="1"/>
</dbReference>
<dbReference type="STRING" id="1336235.GCA_000518785_00161"/>
<feature type="transmembrane region" description="Helical" evidence="8">
    <location>
        <begin position="719"/>
        <end position="737"/>
    </location>
</feature>
<keyword evidence="8" id="KW-1003">Cell membrane</keyword>
<dbReference type="CDD" id="cd02092">
    <property type="entry name" value="P-type_ATPase_FixI-like"/>
    <property type="match status" value="1"/>
</dbReference>
<accession>A0A376AHV4</accession>
<keyword evidence="6 8" id="KW-1133">Transmembrane helix</keyword>
<dbReference type="PRINTS" id="PR00119">
    <property type="entry name" value="CATATPASE"/>
</dbReference>
<dbReference type="Gene3D" id="3.40.50.1000">
    <property type="entry name" value="HAD superfamily/HAD-like"/>
    <property type="match status" value="1"/>
</dbReference>
<dbReference type="NCBIfam" id="TIGR01511">
    <property type="entry name" value="ATPase-IB1_Cu"/>
    <property type="match status" value="1"/>
</dbReference>
<dbReference type="InterPro" id="IPR036412">
    <property type="entry name" value="HAD-like_sf"/>
</dbReference>
<dbReference type="PANTHER" id="PTHR46594">
    <property type="entry name" value="P-TYPE CATION-TRANSPORTING ATPASE"/>
    <property type="match status" value="1"/>
</dbReference>
<comment type="subcellular location">
    <subcellularLocation>
        <location evidence="8">Cell membrane</location>
    </subcellularLocation>
    <subcellularLocation>
        <location evidence="1">Membrane</location>
    </subcellularLocation>
</comment>
<keyword evidence="11" id="KW-1185">Reference proteome</keyword>
<dbReference type="GO" id="GO:0046872">
    <property type="term" value="F:metal ion binding"/>
    <property type="evidence" value="ECO:0007669"/>
    <property type="project" value="UniProtKB-KW"/>
</dbReference>
<evidence type="ECO:0000256" key="3">
    <source>
        <dbReference type="ARBA" id="ARBA00022692"/>
    </source>
</evidence>
<evidence type="ECO:0000256" key="5">
    <source>
        <dbReference type="ARBA" id="ARBA00022967"/>
    </source>
</evidence>
<gene>
    <name evidence="10" type="ORF">RHIZ70_3084</name>
</gene>
<dbReference type="GO" id="GO:0005524">
    <property type="term" value="F:ATP binding"/>
    <property type="evidence" value="ECO:0007669"/>
    <property type="project" value="UniProtKB-UniRule"/>
</dbReference>
<dbReference type="AlphaFoldDB" id="A0A376AHV4"/>
<keyword evidence="4 8" id="KW-0479">Metal-binding</keyword>
<evidence type="ECO:0000256" key="8">
    <source>
        <dbReference type="RuleBase" id="RU362081"/>
    </source>
</evidence>
<dbReference type="EMBL" id="UEYP01000004">
    <property type="protein sequence ID" value="SSC67376.1"/>
    <property type="molecule type" value="Genomic_DNA"/>
</dbReference>
<proteinExistence type="inferred from homology"/>
<dbReference type="GO" id="GO:0015662">
    <property type="term" value="F:P-type ion transporter activity"/>
    <property type="evidence" value="ECO:0007669"/>
    <property type="project" value="UniProtKB-ARBA"/>
</dbReference>
<dbReference type="InterPro" id="IPR023299">
    <property type="entry name" value="ATPase_P-typ_cyto_dom_N"/>
</dbReference>
<dbReference type="GO" id="GO:0016887">
    <property type="term" value="F:ATP hydrolysis activity"/>
    <property type="evidence" value="ECO:0007669"/>
    <property type="project" value="InterPro"/>
</dbReference>
<dbReference type="NCBIfam" id="TIGR01525">
    <property type="entry name" value="ATPase-IB_hvy"/>
    <property type="match status" value="1"/>
</dbReference>
<comment type="similarity">
    <text evidence="2 8">Belongs to the cation transport ATPase (P-type) (TC 3.A.3) family. Type IB subfamily.</text>
</comment>
<feature type="transmembrane region" description="Helical" evidence="8">
    <location>
        <begin position="218"/>
        <end position="236"/>
    </location>
</feature>
<dbReference type="InterPro" id="IPR027256">
    <property type="entry name" value="P-typ_ATPase_IB"/>
</dbReference>
<dbReference type="SUPFAM" id="SSF55008">
    <property type="entry name" value="HMA, heavy metal-associated domain"/>
    <property type="match status" value="1"/>
</dbReference>
<evidence type="ECO:0000256" key="7">
    <source>
        <dbReference type="ARBA" id="ARBA00023136"/>
    </source>
</evidence>
<keyword evidence="7 8" id="KW-0472">Membrane</keyword>
<evidence type="ECO:0000313" key="11">
    <source>
        <dbReference type="Proteomes" id="UP000254764"/>
    </source>
</evidence>
<keyword evidence="8" id="KW-0547">Nucleotide-binding</keyword>
<dbReference type="InterPro" id="IPR059000">
    <property type="entry name" value="ATPase_P-type_domA"/>
</dbReference>
<dbReference type="Pfam" id="PF00702">
    <property type="entry name" value="Hydrolase"/>
    <property type="match status" value="1"/>
</dbReference>
<dbReference type="PROSITE" id="PS01047">
    <property type="entry name" value="HMA_1"/>
    <property type="match status" value="1"/>
</dbReference>
<reference evidence="11" key="1">
    <citation type="submission" date="2018-07" db="EMBL/GenBank/DDBJ databases">
        <authorList>
            <person name="Peiro R."/>
            <person name="Begona"/>
            <person name="Cbmso G."/>
            <person name="Lopez M."/>
            <person name="Gonzalez S."/>
        </authorList>
    </citation>
    <scope>NUCLEOTIDE SEQUENCE [LARGE SCALE GENOMIC DNA]</scope>
</reference>
<dbReference type="InterPro" id="IPR044492">
    <property type="entry name" value="P_typ_ATPase_HD_dom"/>
</dbReference>
<feature type="transmembrane region" description="Helical" evidence="8">
    <location>
        <begin position="374"/>
        <end position="393"/>
    </location>
</feature>
<protein>
    <recommendedName>
        <fullName evidence="9">HMA domain-containing protein</fullName>
    </recommendedName>
</protein>
<dbReference type="OrthoDB" id="391538at2"/>
<dbReference type="InterPro" id="IPR008250">
    <property type="entry name" value="ATPase_P-typ_transduc_dom_A_sf"/>
</dbReference>
<dbReference type="SUPFAM" id="SSF81653">
    <property type="entry name" value="Calcium ATPase, transduction domain A"/>
    <property type="match status" value="1"/>
</dbReference>
<name>A0A376AHV4_9HYPH</name>
<dbReference type="SFLD" id="SFLDF00027">
    <property type="entry name" value="p-type_atpase"/>
    <property type="match status" value="1"/>
</dbReference>
<dbReference type="NCBIfam" id="TIGR01512">
    <property type="entry name" value="ATPase-IB2_Cd"/>
    <property type="match status" value="1"/>
</dbReference>
<feature type="transmembrane region" description="Helical" evidence="8">
    <location>
        <begin position="125"/>
        <end position="146"/>
    </location>
</feature>
<keyword evidence="8" id="KW-0067">ATP-binding</keyword>
<dbReference type="Pfam" id="PF00122">
    <property type="entry name" value="E1-E2_ATPase"/>
    <property type="match status" value="1"/>
</dbReference>
<dbReference type="GO" id="GO:0005886">
    <property type="term" value="C:plasma membrane"/>
    <property type="evidence" value="ECO:0007669"/>
    <property type="project" value="UniProtKB-SubCell"/>
</dbReference>
<feature type="transmembrane region" description="Helical" evidence="8">
    <location>
        <begin position="696"/>
        <end position="713"/>
    </location>
</feature>
<dbReference type="GO" id="GO:0030001">
    <property type="term" value="P:metal ion transport"/>
    <property type="evidence" value="ECO:0007669"/>
    <property type="project" value="UniProtKB-ARBA"/>
</dbReference>
<dbReference type="InterPro" id="IPR018303">
    <property type="entry name" value="ATPase_P-typ_P_site"/>
</dbReference>
<feature type="transmembrane region" description="Helical" evidence="8">
    <location>
        <begin position="158"/>
        <end position="178"/>
    </location>
</feature>
<dbReference type="Gene3D" id="2.70.150.10">
    <property type="entry name" value="Calcium-transporting ATPase, cytoplasmic transduction domain A"/>
    <property type="match status" value="1"/>
</dbReference>
<dbReference type="SUPFAM" id="SSF56784">
    <property type="entry name" value="HAD-like"/>
    <property type="match status" value="1"/>
</dbReference>